<dbReference type="EMBL" id="GBRH01271026">
    <property type="protein sequence ID" value="JAD26869.1"/>
    <property type="molecule type" value="Transcribed_RNA"/>
</dbReference>
<accession>A0A0A8YJT0</accession>
<reference evidence="1" key="2">
    <citation type="journal article" date="2015" name="Data Brief">
        <title>Shoot transcriptome of the giant reed, Arundo donax.</title>
        <authorList>
            <person name="Barrero R.A."/>
            <person name="Guerrero F.D."/>
            <person name="Moolhuijzen P."/>
            <person name="Goolsby J.A."/>
            <person name="Tidwell J."/>
            <person name="Bellgard S.E."/>
            <person name="Bellgard M.I."/>
        </authorList>
    </citation>
    <scope>NUCLEOTIDE SEQUENCE</scope>
    <source>
        <tissue evidence="1">Shoot tissue taken approximately 20 cm above the soil surface</tissue>
    </source>
</reference>
<evidence type="ECO:0000313" key="1">
    <source>
        <dbReference type="EMBL" id="JAD26869.1"/>
    </source>
</evidence>
<organism evidence="1">
    <name type="scientific">Arundo donax</name>
    <name type="common">Giant reed</name>
    <name type="synonym">Donax arundinaceus</name>
    <dbReference type="NCBI Taxonomy" id="35708"/>
    <lineage>
        <taxon>Eukaryota</taxon>
        <taxon>Viridiplantae</taxon>
        <taxon>Streptophyta</taxon>
        <taxon>Embryophyta</taxon>
        <taxon>Tracheophyta</taxon>
        <taxon>Spermatophyta</taxon>
        <taxon>Magnoliopsida</taxon>
        <taxon>Liliopsida</taxon>
        <taxon>Poales</taxon>
        <taxon>Poaceae</taxon>
        <taxon>PACMAD clade</taxon>
        <taxon>Arundinoideae</taxon>
        <taxon>Arundineae</taxon>
        <taxon>Arundo</taxon>
    </lineage>
</organism>
<name>A0A0A8YJT0_ARUDO</name>
<reference evidence="1" key="1">
    <citation type="submission" date="2014-09" db="EMBL/GenBank/DDBJ databases">
        <authorList>
            <person name="Magalhaes I.L.F."/>
            <person name="Oliveira U."/>
            <person name="Santos F.R."/>
            <person name="Vidigal T.H.D.A."/>
            <person name="Brescovit A.D."/>
            <person name="Santos A.J."/>
        </authorList>
    </citation>
    <scope>NUCLEOTIDE SEQUENCE</scope>
    <source>
        <tissue evidence="1">Shoot tissue taken approximately 20 cm above the soil surface</tissue>
    </source>
</reference>
<protein>
    <submittedName>
        <fullName evidence="1">Uncharacterized protein</fullName>
    </submittedName>
</protein>
<sequence>MVSVENVCIEWDVFVTGGDFTLAVSEAGS</sequence>
<dbReference type="AlphaFoldDB" id="A0A0A8YJT0"/>
<proteinExistence type="predicted"/>